<keyword evidence="1" id="KW-0472">Membrane</keyword>
<sequence length="256" mass="28473">MAGQLAKPRDEAYGTQRIVARSVLFVTIPIAFIVLLAANLAWDLVRENLAPTALASWPMRLTLLDTSTSAALLGAAAGLYFARLQWASANRPAIGLAIDDEGGQFDPDSPRWRFWAYNAGPGYAVVKRFAYAVRRYDSAEPASDWIKPFDLNRIFESCGLIDGQDYFVRWYAEGAPFSPVPHYTQGSMVAWFRPEALAKFAQIDVKMVFRDANGDTHERVFPFMDRLPSVTAKKIAAIRRHPAIIPPQVSRPPVDG</sequence>
<keyword evidence="1" id="KW-1133">Transmembrane helix</keyword>
<dbReference type="Proteomes" id="UP001595816">
    <property type="component" value="Unassembled WGS sequence"/>
</dbReference>
<gene>
    <name evidence="2" type="ORF">ACFOZ4_32975</name>
</gene>
<protein>
    <submittedName>
        <fullName evidence="2">Uncharacterized protein</fullName>
    </submittedName>
</protein>
<feature type="transmembrane region" description="Helical" evidence="1">
    <location>
        <begin position="62"/>
        <end position="82"/>
    </location>
</feature>
<evidence type="ECO:0000313" key="2">
    <source>
        <dbReference type="EMBL" id="MFC4135452.1"/>
    </source>
</evidence>
<keyword evidence="3" id="KW-1185">Reference proteome</keyword>
<proteinExistence type="predicted"/>
<feature type="transmembrane region" description="Helical" evidence="1">
    <location>
        <begin position="23"/>
        <end position="42"/>
    </location>
</feature>
<dbReference type="EMBL" id="JBHSAY010000021">
    <property type="protein sequence ID" value="MFC4135452.1"/>
    <property type="molecule type" value="Genomic_DNA"/>
</dbReference>
<reference evidence="3" key="1">
    <citation type="journal article" date="2019" name="Int. J. Syst. Evol. Microbiol.">
        <title>The Global Catalogue of Microorganisms (GCM) 10K type strain sequencing project: providing services to taxonomists for standard genome sequencing and annotation.</title>
        <authorList>
            <consortium name="The Broad Institute Genomics Platform"/>
            <consortium name="The Broad Institute Genome Sequencing Center for Infectious Disease"/>
            <person name="Wu L."/>
            <person name="Ma J."/>
        </authorList>
    </citation>
    <scope>NUCLEOTIDE SEQUENCE [LARGE SCALE GENOMIC DNA]</scope>
    <source>
        <strain evidence="3">CGMCC 4.7289</strain>
    </source>
</reference>
<accession>A0ABV8LWL4</accession>
<evidence type="ECO:0000313" key="3">
    <source>
        <dbReference type="Proteomes" id="UP001595816"/>
    </source>
</evidence>
<dbReference type="RefSeq" id="WP_253756289.1">
    <property type="nucleotide sequence ID" value="NZ_JAMZDZ010000001.1"/>
</dbReference>
<name>A0ABV8LWL4_9ACTN</name>
<organism evidence="2 3">
    <name type="scientific">Hamadaea flava</name>
    <dbReference type="NCBI Taxonomy" id="1742688"/>
    <lineage>
        <taxon>Bacteria</taxon>
        <taxon>Bacillati</taxon>
        <taxon>Actinomycetota</taxon>
        <taxon>Actinomycetes</taxon>
        <taxon>Micromonosporales</taxon>
        <taxon>Micromonosporaceae</taxon>
        <taxon>Hamadaea</taxon>
    </lineage>
</organism>
<comment type="caution">
    <text evidence="2">The sequence shown here is derived from an EMBL/GenBank/DDBJ whole genome shotgun (WGS) entry which is preliminary data.</text>
</comment>
<evidence type="ECO:0000256" key="1">
    <source>
        <dbReference type="SAM" id="Phobius"/>
    </source>
</evidence>
<keyword evidence="1" id="KW-0812">Transmembrane</keyword>